<evidence type="ECO:0000259" key="3">
    <source>
        <dbReference type="Pfam" id="PF02120"/>
    </source>
</evidence>
<dbReference type="CDD" id="cd17470">
    <property type="entry name" value="T3SS_Flik_C"/>
    <property type="match status" value="1"/>
</dbReference>
<dbReference type="OrthoDB" id="305527at2"/>
<gene>
    <name evidence="4" type="ORF">BRSU_0065</name>
</gene>
<feature type="region of interest" description="Disordered" evidence="2">
    <location>
        <begin position="57"/>
        <end position="141"/>
    </location>
</feature>
<dbReference type="Pfam" id="PF02120">
    <property type="entry name" value="Flg_hook"/>
    <property type="match status" value="1"/>
</dbReference>
<keyword evidence="4" id="KW-0282">Flagellum</keyword>
<feature type="compositionally biased region" description="Low complexity" evidence="2">
    <location>
        <begin position="62"/>
        <end position="83"/>
    </location>
</feature>
<organism evidence="4 5">
    <name type="scientific">Brachyspira suanatina</name>
    <dbReference type="NCBI Taxonomy" id="381802"/>
    <lineage>
        <taxon>Bacteria</taxon>
        <taxon>Pseudomonadati</taxon>
        <taxon>Spirochaetota</taxon>
        <taxon>Spirochaetia</taxon>
        <taxon>Brachyspirales</taxon>
        <taxon>Brachyspiraceae</taxon>
        <taxon>Brachyspira</taxon>
    </lineage>
</organism>
<dbReference type="InterPro" id="IPR038610">
    <property type="entry name" value="FliK-like_C_sf"/>
</dbReference>
<feature type="domain" description="Flagellar hook-length control protein-like C-terminal" evidence="3">
    <location>
        <begin position="408"/>
        <end position="487"/>
    </location>
</feature>
<name>A0A0G4K3C6_9SPIR</name>
<sequence length="534" mass="59614">MVNGLGNLLSFVDTNVSSNNSPYNLNNYSYDDSFANMLNKTQTDYSAPSSVSNKIERHLNTEENQTENNYNSYDDYYNDYNQYDAEENTIEEKVSSSSENTAKKTDETSDNAEEAKSVSNTEEQAENKSEELNASSNKDNNIEEKAAKLASGNKEENVSAKEKLALTKEKAKLLLQNTSNDKKADAKEVNTADTKENILAKADKKENTKNTEEIEKIKKQIESLNAEELSEEDKKELEDLIESLEALKAMIENDGSEDKKEVLAENTEENIEVKDIDNSEAKEIKVASNKDNDKNIETKDINDISIEDNAMQLDNNAMADANIDMNIENKYADKKDAAEMKNNNSTVNNTISDDKGAELTIINMKDSADGANLKGYNHYNNNVSKTHNSTNLTDNMIKFQDLMGKLVEKAQVAVNNGKSEVLMSLNPEYLGKVRLKISMDGDNLIGKIFVDNADVKDIFTKNLDTVITSLSEIGINIEGFDVMLRQDMPNDGGFGEELETIGNRFASENNNNVEEVKADIKAYIVPERKLNLLI</sequence>
<evidence type="ECO:0000256" key="1">
    <source>
        <dbReference type="SAM" id="Coils"/>
    </source>
</evidence>
<dbReference type="Gene3D" id="3.30.750.140">
    <property type="match status" value="1"/>
</dbReference>
<reference evidence="5" key="1">
    <citation type="submission" date="2015-04" db="EMBL/GenBank/DDBJ databases">
        <authorList>
            <person name="Mushtaq Mamoona"/>
        </authorList>
    </citation>
    <scope>NUCLEOTIDE SEQUENCE [LARGE SCALE GENOMIC DNA]</scope>
    <source>
        <strain evidence="5">AN4859/03</strain>
    </source>
</reference>
<dbReference type="InterPro" id="IPR021136">
    <property type="entry name" value="Flagellar_hook_control-like_C"/>
</dbReference>
<feature type="coiled-coil region" evidence="1">
    <location>
        <begin position="207"/>
        <end position="257"/>
    </location>
</feature>
<evidence type="ECO:0000313" key="4">
    <source>
        <dbReference type="EMBL" id="CRF31380.1"/>
    </source>
</evidence>
<keyword evidence="4" id="KW-0966">Cell projection</keyword>
<proteinExistence type="predicted"/>
<dbReference type="EMBL" id="CVLB01000001">
    <property type="protein sequence ID" value="CRF31380.1"/>
    <property type="molecule type" value="Genomic_DNA"/>
</dbReference>
<keyword evidence="1" id="KW-0175">Coiled coil</keyword>
<dbReference type="AlphaFoldDB" id="A0A0G4K3C6"/>
<protein>
    <submittedName>
        <fullName evidence="4">Flagellar hook-length control protein</fullName>
    </submittedName>
</protein>
<keyword evidence="4" id="KW-0969">Cilium</keyword>
<keyword evidence="5" id="KW-1185">Reference proteome</keyword>
<dbReference type="RefSeq" id="WP_048593272.1">
    <property type="nucleotide sequence ID" value="NZ_CVLB01000001.1"/>
</dbReference>
<accession>A0A0G4K3C6</accession>
<evidence type="ECO:0000256" key="2">
    <source>
        <dbReference type="SAM" id="MobiDB-lite"/>
    </source>
</evidence>
<evidence type="ECO:0000313" key="5">
    <source>
        <dbReference type="Proteomes" id="UP000043763"/>
    </source>
</evidence>
<dbReference type="Proteomes" id="UP000043763">
    <property type="component" value="Unassembled WGS sequence"/>
</dbReference>